<name>A0A1W2H2U2_9BACT</name>
<organism evidence="1 2">
    <name type="scientific">Aquiflexum balticum DSM 16537</name>
    <dbReference type="NCBI Taxonomy" id="758820"/>
    <lineage>
        <taxon>Bacteria</taxon>
        <taxon>Pseudomonadati</taxon>
        <taxon>Bacteroidota</taxon>
        <taxon>Cytophagia</taxon>
        <taxon>Cytophagales</taxon>
        <taxon>Cyclobacteriaceae</taxon>
        <taxon>Aquiflexum</taxon>
    </lineage>
</organism>
<dbReference type="AlphaFoldDB" id="A0A1W2H2U2"/>
<reference evidence="2" key="1">
    <citation type="submission" date="2017-04" db="EMBL/GenBank/DDBJ databases">
        <authorList>
            <person name="Varghese N."/>
            <person name="Submissions S."/>
        </authorList>
    </citation>
    <scope>NUCLEOTIDE SEQUENCE [LARGE SCALE GENOMIC DNA]</scope>
    <source>
        <strain evidence="2">DSM 16537</strain>
    </source>
</reference>
<protein>
    <submittedName>
        <fullName evidence="1">Putative addiction module component</fullName>
    </submittedName>
</protein>
<dbReference type="InterPro" id="IPR013406">
    <property type="entry name" value="CHP02574_addiction_mod"/>
</dbReference>
<dbReference type="OrthoDB" id="840127at2"/>
<accession>A0A1W2H2U2</accession>
<evidence type="ECO:0000313" key="2">
    <source>
        <dbReference type="Proteomes" id="UP000192333"/>
    </source>
</evidence>
<gene>
    <name evidence="1" type="ORF">SAMN00777080_1760</name>
</gene>
<dbReference type="RefSeq" id="WP_084119917.1">
    <property type="nucleotide sequence ID" value="NZ_LT838813.1"/>
</dbReference>
<dbReference type="EMBL" id="LT838813">
    <property type="protein sequence ID" value="SMD43179.1"/>
    <property type="molecule type" value="Genomic_DNA"/>
</dbReference>
<evidence type="ECO:0000313" key="1">
    <source>
        <dbReference type="EMBL" id="SMD43179.1"/>
    </source>
</evidence>
<dbReference type="Proteomes" id="UP000192333">
    <property type="component" value="Chromosome I"/>
</dbReference>
<keyword evidence="2" id="KW-1185">Reference proteome</keyword>
<proteinExistence type="predicted"/>
<sequence length="68" mass="7943">MKVVLEIDDDKLGDFFSLIQSIEYANIKEPSEIPSWQKSEILKRISELESGKIKKRSWDSAKVEIFKK</sequence>
<dbReference type="Pfam" id="PF09720">
    <property type="entry name" value="Unstab_antitox"/>
    <property type="match status" value="1"/>
</dbReference>
<dbReference type="STRING" id="758820.SAMN00777080_1760"/>